<dbReference type="AlphaFoldDB" id="A0AAW2WBT0"/>
<dbReference type="EMBL" id="JACGWJ010000002">
    <property type="protein sequence ID" value="KAL0437687.1"/>
    <property type="molecule type" value="Genomic_DNA"/>
</dbReference>
<reference evidence="2" key="2">
    <citation type="journal article" date="2024" name="Plant">
        <title>Genomic evolution and insights into agronomic trait innovations of Sesamum species.</title>
        <authorList>
            <person name="Miao H."/>
            <person name="Wang L."/>
            <person name="Qu L."/>
            <person name="Liu H."/>
            <person name="Sun Y."/>
            <person name="Le M."/>
            <person name="Wang Q."/>
            <person name="Wei S."/>
            <person name="Zheng Y."/>
            <person name="Lin W."/>
            <person name="Duan Y."/>
            <person name="Cao H."/>
            <person name="Xiong S."/>
            <person name="Wang X."/>
            <person name="Wei L."/>
            <person name="Li C."/>
            <person name="Ma Q."/>
            <person name="Ju M."/>
            <person name="Zhao R."/>
            <person name="Li G."/>
            <person name="Mu C."/>
            <person name="Tian Q."/>
            <person name="Mei H."/>
            <person name="Zhang T."/>
            <person name="Gao T."/>
            <person name="Zhang H."/>
        </authorList>
    </citation>
    <scope>NUCLEOTIDE SEQUENCE</scope>
    <source>
        <strain evidence="2">G02</strain>
    </source>
</reference>
<accession>A0AAW2WBT0</accession>
<sequence>MKDGEWQRSKDKGRWREGRERNVRMDRERDPPYKPKYHRYTPLATTRSKALMMVKKSNLLQWPQHTRFTPAKKYSNKYCRFHKEKGHDTEECYQLKDEIERLVRQGYFKEYKLERDEQGAYKGRCNEVRNRSRSRDRFRDRQMEGRNTTGERDNVPMKGVINTIAGGLGAETRKEAGSSRKGRVDRQWELGRHHFLGSSKANGTEKFKVQSRTNPFGWIQRERGRFDGNHGSPSFYGGGTPSEDRDG</sequence>
<feature type="region of interest" description="Disordered" evidence="1">
    <location>
        <begin position="129"/>
        <end position="155"/>
    </location>
</feature>
<proteinExistence type="predicted"/>
<name>A0AAW2WBT0_SESRA</name>
<gene>
    <name evidence="2" type="ORF">Sradi_0476600</name>
</gene>
<comment type="caution">
    <text evidence="2">The sequence shown here is derived from an EMBL/GenBank/DDBJ whole genome shotgun (WGS) entry which is preliminary data.</text>
</comment>
<reference evidence="2" key="1">
    <citation type="submission" date="2020-06" db="EMBL/GenBank/DDBJ databases">
        <authorList>
            <person name="Li T."/>
            <person name="Hu X."/>
            <person name="Zhang T."/>
            <person name="Song X."/>
            <person name="Zhang H."/>
            <person name="Dai N."/>
            <person name="Sheng W."/>
            <person name="Hou X."/>
            <person name="Wei L."/>
        </authorList>
    </citation>
    <scope>NUCLEOTIDE SEQUENCE</scope>
    <source>
        <strain evidence="2">G02</strain>
        <tissue evidence="2">Leaf</tissue>
    </source>
</reference>
<evidence type="ECO:0000313" key="2">
    <source>
        <dbReference type="EMBL" id="KAL0437687.1"/>
    </source>
</evidence>
<evidence type="ECO:0000256" key="1">
    <source>
        <dbReference type="SAM" id="MobiDB-lite"/>
    </source>
</evidence>
<feature type="compositionally biased region" description="Basic and acidic residues" evidence="1">
    <location>
        <begin position="1"/>
        <end position="33"/>
    </location>
</feature>
<protein>
    <submittedName>
        <fullName evidence="2">Uncharacterized protein</fullName>
    </submittedName>
</protein>
<feature type="region of interest" description="Disordered" evidence="1">
    <location>
        <begin position="1"/>
        <end position="39"/>
    </location>
</feature>
<feature type="region of interest" description="Disordered" evidence="1">
    <location>
        <begin position="199"/>
        <end position="247"/>
    </location>
</feature>
<organism evidence="2">
    <name type="scientific">Sesamum radiatum</name>
    <name type="common">Black benniseed</name>
    <dbReference type="NCBI Taxonomy" id="300843"/>
    <lineage>
        <taxon>Eukaryota</taxon>
        <taxon>Viridiplantae</taxon>
        <taxon>Streptophyta</taxon>
        <taxon>Embryophyta</taxon>
        <taxon>Tracheophyta</taxon>
        <taxon>Spermatophyta</taxon>
        <taxon>Magnoliopsida</taxon>
        <taxon>eudicotyledons</taxon>
        <taxon>Gunneridae</taxon>
        <taxon>Pentapetalae</taxon>
        <taxon>asterids</taxon>
        <taxon>lamiids</taxon>
        <taxon>Lamiales</taxon>
        <taxon>Pedaliaceae</taxon>
        <taxon>Sesamum</taxon>
    </lineage>
</organism>